<evidence type="ECO:0000256" key="6">
    <source>
        <dbReference type="RuleBase" id="RU362125"/>
    </source>
</evidence>
<dbReference type="OrthoDB" id="9769473at2"/>
<keyword evidence="5 6" id="KW-0560">Oxidoreductase</keyword>
<keyword evidence="11" id="KW-1185">Reference proteome</keyword>
<dbReference type="Gene3D" id="2.40.110.10">
    <property type="entry name" value="Butyryl-CoA Dehydrogenase, subunit A, domain 2"/>
    <property type="match status" value="1"/>
</dbReference>
<evidence type="ECO:0000256" key="3">
    <source>
        <dbReference type="ARBA" id="ARBA00022630"/>
    </source>
</evidence>
<dbReference type="SUPFAM" id="SSF47203">
    <property type="entry name" value="Acyl-CoA dehydrogenase C-terminal domain-like"/>
    <property type="match status" value="1"/>
</dbReference>
<dbReference type="InterPro" id="IPR006091">
    <property type="entry name" value="Acyl-CoA_Oxase/DH_mid-dom"/>
</dbReference>
<evidence type="ECO:0000256" key="4">
    <source>
        <dbReference type="ARBA" id="ARBA00022827"/>
    </source>
</evidence>
<evidence type="ECO:0000313" key="11">
    <source>
        <dbReference type="Proteomes" id="UP000036102"/>
    </source>
</evidence>
<evidence type="ECO:0000256" key="5">
    <source>
        <dbReference type="ARBA" id="ARBA00023002"/>
    </source>
</evidence>
<dbReference type="InterPro" id="IPR009075">
    <property type="entry name" value="AcylCo_DH/oxidase_C"/>
</dbReference>
<feature type="domain" description="Acyl-CoA dehydrogenase/oxidase C-terminal" evidence="7">
    <location>
        <begin position="243"/>
        <end position="371"/>
    </location>
</feature>
<dbReference type="InterPro" id="IPR037069">
    <property type="entry name" value="AcylCoA_DH/ox_N_sf"/>
</dbReference>
<dbReference type="GO" id="GO:0050660">
    <property type="term" value="F:flavin adenine dinucleotide binding"/>
    <property type="evidence" value="ECO:0007669"/>
    <property type="project" value="InterPro"/>
</dbReference>
<comment type="cofactor">
    <cofactor evidence="1 6">
        <name>FAD</name>
        <dbReference type="ChEBI" id="CHEBI:57692"/>
    </cofactor>
</comment>
<dbReference type="PANTHER" id="PTHR43884:SF20">
    <property type="entry name" value="ACYL-COA DEHYDROGENASE FADE28"/>
    <property type="match status" value="1"/>
</dbReference>
<dbReference type="CDD" id="cd00567">
    <property type="entry name" value="ACAD"/>
    <property type="match status" value="1"/>
</dbReference>
<evidence type="ECO:0000259" key="7">
    <source>
        <dbReference type="Pfam" id="PF00441"/>
    </source>
</evidence>
<name>A0A0J7J525_9GAMM</name>
<keyword evidence="4 6" id="KW-0274">FAD</keyword>
<dbReference type="Gene3D" id="1.10.540.10">
    <property type="entry name" value="Acyl-CoA dehydrogenase/oxidase, N-terminal domain"/>
    <property type="match status" value="1"/>
</dbReference>
<organism evidence="10 11">
    <name type="scientific">Marinobacter subterrani</name>
    <dbReference type="NCBI Taxonomy" id="1658765"/>
    <lineage>
        <taxon>Bacteria</taxon>
        <taxon>Pseudomonadati</taxon>
        <taxon>Pseudomonadota</taxon>
        <taxon>Gammaproteobacteria</taxon>
        <taxon>Pseudomonadales</taxon>
        <taxon>Marinobacteraceae</taxon>
        <taxon>Marinobacter</taxon>
    </lineage>
</organism>
<dbReference type="Proteomes" id="UP000036102">
    <property type="component" value="Unassembled WGS sequence"/>
</dbReference>
<dbReference type="Pfam" id="PF00441">
    <property type="entry name" value="Acyl-CoA_dh_1"/>
    <property type="match status" value="1"/>
</dbReference>
<gene>
    <name evidence="10" type="ORF">Msub_20285</name>
</gene>
<accession>A0A0J7J525</accession>
<evidence type="ECO:0000256" key="1">
    <source>
        <dbReference type="ARBA" id="ARBA00001974"/>
    </source>
</evidence>
<evidence type="ECO:0000259" key="9">
    <source>
        <dbReference type="Pfam" id="PF02771"/>
    </source>
</evidence>
<protein>
    <submittedName>
        <fullName evidence="10">Acyl-CoA dehydrogenase</fullName>
    </submittedName>
</protein>
<dbReference type="STRING" id="1658765.Msub_20285"/>
<comment type="similarity">
    <text evidence="2 6">Belongs to the acyl-CoA dehydrogenase family.</text>
</comment>
<dbReference type="PATRIC" id="fig|1658765.3.peg.3552"/>
<dbReference type="AlphaFoldDB" id="A0A0J7J525"/>
<dbReference type="RefSeq" id="WP_048497382.1">
    <property type="nucleotide sequence ID" value="NZ_LFBU01000002.1"/>
</dbReference>
<dbReference type="PANTHER" id="PTHR43884">
    <property type="entry name" value="ACYL-COA DEHYDROGENASE"/>
    <property type="match status" value="1"/>
</dbReference>
<evidence type="ECO:0000259" key="8">
    <source>
        <dbReference type="Pfam" id="PF02770"/>
    </source>
</evidence>
<feature type="domain" description="Acyl-CoA oxidase/dehydrogenase middle" evidence="8">
    <location>
        <begin position="123"/>
        <end position="214"/>
    </location>
</feature>
<comment type="caution">
    <text evidence="10">The sequence shown here is derived from an EMBL/GenBank/DDBJ whole genome shotgun (WGS) entry which is preliminary data.</text>
</comment>
<dbReference type="EMBL" id="LFBU01000002">
    <property type="protein sequence ID" value="KMQ73089.1"/>
    <property type="molecule type" value="Genomic_DNA"/>
</dbReference>
<evidence type="ECO:0000256" key="2">
    <source>
        <dbReference type="ARBA" id="ARBA00009347"/>
    </source>
</evidence>
<dbReference type="Pfam" id="PF02771">
    <property type="entry name" value="Acyl-CoA_dh_N"/>
    <property type="match status" value="1"/>
</dbReference>
<dbReference type="Pfam" id="PF02770">
    <property type="entry name" value="Acyl-CoA_dh_M"/>
    <property type="match status" value="1"/>
</dbReference>
<keyword evidence="3 6" id="KW-0285">Flavoprotein</keyword>
<dbReference type="InterPro" id="IPR013786">
    <property type="entry name" value="AcylCoA_DH/ox_N"/>
</dbReference>
<dbReference type="InterPro" id="IPR046373">
    <property type="entry name" value="Acyl-CoA_Oxase/DH_mid-dom_sf"/>
</dbReference>
<evidence type="ECO:0000313" key="10">
    <source>
        <dbReference type="EMBL" id="KMQ73089.1"/>
    </source>
</evidence>
<dbReference type="Gene3D" id="1.20.140.10">
    <property type="entry name" value="Butyryl-CoA Dehydrogenase, subunit A, domain 3"/>
    <property type="match status" value="1"/>
</dbReference>
<proteinExistence type="inferred from homology"/>
<sequence>MDFRLNEEQQMLQDTVARLVRGEYSFEKRLEYSESELGFSADFWKQLGELGLTAVPFPEELGGFGGTGVEVQSVMTELGRGLCIEPYLQSIVLGGGLISQAGNDQQHEQWLGGIASGEMRAAVGLQEPQSFYNLNDVETRADKSGDGYVLNGRKAVVISGHCADVLVVSARTSGNSRDAEGISLFLVSPDAEGLERRTYPTIDGGKGCDLRLNNVKLSPDALLGEEGKASEVIEYQAGRAISALCGEAVGVMEVACDLTLDYLKQRKQFGVPIGKFQVLQHRMVDMMSELEQARSMAILAASMADEPQSNERRRTLAAAKNVIGRSGQFISEQGIQSHGGIGMTWEYNFAHYAKRLVMINHQLGDDDFHLERYAALLQ</sequence>
<feature type="domain" description="Acyl-CoA dehydrogenase/oxidase N-terminal" evidence="9">
    <location>
        <begin position="6"/>
        <end position="118"/>
    </location>
</feature>
<dbReference type="InterPro" id="IPR036250">
    <property type="entry name" value="AcylCo_DH-like_C"/>
</dbReference>
<dbReference type="GO" id="GO:0003995">
    <property type="term" value="F:acyl-CoA dehydrogenase activity"/>
    <property type="evidence" value="ECO:0007669"/>
    <property type="project" value="TreeGrafter"/>
</dbReference>
<dbReference type="SUPFAM" id="SSF56645">
    <property type="entry name" value="Acyl-CoA dehydrogenase NM domain-like"/>
    <property type="match status" value="1"/>
</dbReference>
<dbReference type="InterPro" id="IPR009100">
    <property type="entry name" value="AcylCoA_DH/oxidase_NM_dom_sf"/>
</dbReference>
<reference evidence="10 11" key="1">
    <citation type="submission" date="2015-06" db="EMBL/GenBank/DDBJ databases">
        <title>Marinobacter subterrani, a genetically tractable neutrophilic iron-oxidizing strain isolated from the Soudan Iron Mine.</title>
        <authorList>
            <person name="Bonis B.M."/>
            <person name="Gralnick J.A."/>
        </authorList>
    </citation>
    <scope>NUCLEOTIDE SEQUENCE [LARGE SCALE GENOMIC DNA]</scope>
    <source>
        <strain evidence="10 11">JG233</strain>
    </source>
</reference>